<dbReference type="STRING" id="418784.A0A2P7YQR2"/>
<dbReference type="GO" id="GO:0000340">
    <property type="term" value="F:RNA 7-methylguanosine cap binding"/>
    <property type="evidence" value="ECO:0007669"/>
    <property type="project" value="TreeGrafter"/>
</dbReference>
<proteinExistence type="inferred from homology"/>
<evidence type="ECO:0008006" key="5">
    <source>
        <dbReference type="Google" id="ProtNLM"/>
    </source>
</evidence>
<accession>A0A2P7YQR2</accession>
<dbReference type="Pfam" id="PF01652">
    <property type="entry name" value="IF4E"/>
    <property type="match status" value="1"/>
</dbReference>
<sequence>MSENLKRAESLFNRIMNQNKPGETKSAPQGNSHRHSQNENRGHRLLYRRGRDNNLKNSEHHGNGNRHEHHKEEALASIDLPKRDPVKEAQAAVAKVPQDHHVLPYCWTVWHHLRLKVKPEETEADKDNTSSASAAVDSYLQTTNEIEFRDVANPDETTKTIASVEQLWGSLSQTKRAFELHHSTQLLIFKTGINPVWEDPINAKGGRWVFRFGRRSHPGHTDKDPEMSARVRQRTSMIWERLVLRTLTGSLIPDKQYLKHVQEQLLSDISGLALSIRRDEDIVSLWNSNLHFGRRRGDDEDKKPLQPFQARRIMCDAILRVIRECDLILQGSDCVETTATGSTERVVGVSFEYRLHAESNSTTMYWDRMRRRNHHKDEPREEEAVA</sequence>
<dbReference type="GO" id="GO:0003743">
    <property type="term" value="F:translation initiation factor activity"/>
    <property type="evidence" value="ECO:0007669"/>
    <property type="project" value="UniProtKB-KW"/>
</dbReference>
<evidence type="ECO:0000256" key="2">
    <source>
        <dbReference type="SAM" id="MobiDB-lite"/>
    </source>
</evidence>
<feature type="compositionally biased region" description="Polar residues" evidence="2">
    <location>
        <begin position="16"/>
        <end position="31"/>
    </location>
</feature>
<dbReference type="RefSeq" id="XP_024713614.1">
    <property type="nucleotide sequence ID" value="XM_024858208.1"/>
</dbReference>
<dbReference type="EMBL" id="PYFQ01000006">
    <property type="protein sequence ID" value="PSK38289.1"/>
    <property type="molecule type" value="Genomic_DNA"/>
</dbReference>
<dbReference type="AlphaFoldDB" id="A0A2P7YQR2"/>
<feature type="region of interest" description="Disordered" evidence="2">
    <location>
        <begin position="16"/>
        <end position="45"/>
    </location>
</feature>
<keyword evidence="1" id="KW-0648">Protein biosynthesis</keyword>
<comment type="caution">
    <text evidence="3">The sequence shown here is derived from an EMBL/GenBank/DDBJ whole genome shotgun (WGS) entry which is preliminary data.</text>
</comment>
<dbReference type="PANTHER" id="PTHR11960:SF18">
    <property type="entry name" value="EUKARYOTIC TRANSLATION INITIATION FACTOR 4E HOMOLOGOUS PROTEIN, ISOFORM B"/>
    <property type="match status" value="1"/>
</dbReference>
<dbReference type="PANTHER" id="PTHR11960">
    <property type="entry name" value="EUKARYOTIC TRANSLATION INITIATION FACTOR 4E RELATED"/>
    <property type="match status" value="1"/>
</dbReference>
<comment type="similarity">
    <text evidence="1">Belongs to the eukaryotic initiation factor 4E family.</text>
</comment>
<dbReference type="GO" id="GO:0016281">
    <property type="term" value="C:eukaryotic translation initiation factor 4F complex"/>
    <property type="evidence" value="ECO:0007669"/>
    <property type="project" value="TreeGrafter"/>
</dbReference>
<keyword evidence="1" id="KW-0694">RNA-binding</keyword>
<reference evidence="3 4" key="1">
    <citation type="submission" date="2018-03" db="EMBL/GenBank/DDBJ databases">
        <title>Candida pseudohaemulonii genome assembly and annotation.</title>
        <authorList>
            <person name="Munoz J.F."/>
            <person name="Gade L.G."/>
            <person name="Chow N.A."/>
            <person name="Litvintseva A.P."/>
            <person name="Loparev V.N."/>
            <person name="Cuomo C.A."/>
        </authorList>
    </citation>
    <scope>NUCLEOTIDE SEQUENCE [LARGE SCALE GENOMIC DNA]</scope>
    <source>
        <strain evidence="3 4">B12108</strain>
    </source>
</reference>
<keyword evidence="1" id="KW-0396">Initiation factor</keyword>
<dbReference type="SUPFAM" id="SSF55418">
    <property type="entry name" value="eIF4e-like"/>
    <property type="match status" value="1"/>
</dbReference>
<organism evidence="3 4">
    <name type="scientific">Candidozyma pseudohaemuli</name>
    <dbReference type="NCBI Taxonomy" id="418784"/>
    <lineage>
        <taxon>Eukaryota</taxon>
        <taxon>Fungi</taxon>
        <taxon>Dikarya</taxon>
        <taxon>Ascomycota</taxon>
        <taxon>Saccharomycotina</taxon>
        <taxon>Pichiomycetes</taxon>
        <taxon>Metschnikowiaceae</taxon>
        <taxon>Candidozyma</taxon>
    </lineage>
</organism>
<evidence type="ECO:0000313" key="4">
    <source>
        <dbReference type="Proteomes" id="UP000241107"/>
    </source>
</evidence>
<dbReference type="InterPro" id="IPR023398">
    <property type="entry name" value="TIF_eIF4e-like"/>
</dbReference>
<dbReference type="GeneID" id="36566237"/>
<dbReference type="Gene3D" id="3.30.760.10">
    <property type="entry name" value="RNA Cap, Translation Initiation Factor Eif4e"/>
    <property type="match status" value="1"/>
</dbReference>
<name>A0A2P7YQR2_9ASCO</name>
<keyword evidence="4" id="KW-1185">Reference proteome</keyword>
<dbReference type="OrthoDB" id="590761at2759"/>
<dbReference type="Proteomes" id="UP000241107">
    <property type="component" value="Unassembled WGS sequence"/>
</dbReference>
<gene>
    <name evidence="3" type="ORF">C7M61_002848</name>
</gene>
<evidence type="ECO:0000256" key="1">
    <source>
        <dbReference type="RuleBase" id="RU004374"/>
    </source>
</evidence>
<dbReference type="InterPro" id="IPR001040">
    <property type="entry name" value="TIF_eIF_4E"/>
</dbReference>
<dbReference type="VEuPathDB" id="FungiDB:C7M61_002848"/>
<protein>
    <recommendedName>
        <fullName evidence="5">Translation initiation factor eIF4e</fullName>
    </recommendedName>
</protein>
<evidence type="ECO:0000313" key="3">
    <source>
        <dbReference type="EMBL" id="PSK38289.1"/>
    </source>
</evidence>